<evidence type="ECO:0000256" key="1">
    <source>
        <dbReference type="SAM" id="Phobius"/>
    </source>
</evidence>
<protein>
    <recommendedName>
        <fullName evidence="4">TLC domain-containing protein</fullName>
    </recommendedName>
</protein>
<feature type="transmembrane region" description="Helical" evidence="1">
    <location>
        <begin position="111"/>
        <end position="130"/>
    </location>
</feature>
<feature type="transmembrane region" description="Helical" evidence="1">
    <location>
        <begin position="68"/>
        <end position="91"/>
    </location>
</feature>
<feature type="transmembrane region" description="Helical" evidence="1">
    <location>
        <begin position="169"/>
        <end position="193"/>
    </location>
</feature>
<feature type="transmembrane region" description="Helical" evidence="1">
    <location>
        <begin position="214"/>
        <end position="235"/>
    </location>
</feature>
<keyword evidence="1" id="KW-0472">Membrane</keyword>
<keyword evidence="1" id="KW-1133">Transmembrane helix</keyword>
<sequence length="303" mass="34756">MTLSDFALRHSPENNDPAPVSVLAPYSNIILTLSLCTLFIVKHAILEPHLPHIYAHVWGPSSDATKRALLTLHLAALIRIIIVVVGLYPFLSLVFGSSRLSDPVGIFGERLKMGDCIVIVMNLLPSFYIFEIIHRSRLSIVTWMHHVGSILTAQGTVTLVNYGHVNVRYQFLLIAVWGCFDIIMEIAPIFALLRLRLARGNHDHLCFVFKVTARWLFILNNIQSVLVIYIIWMIWDEWALVFKIVSPLLYVAFTGAQWQQAYLYVKLMRKELDEKFRKIALKEVEGHPLSPEEEKEKEKENEK</sequence>
<feature type="transmembrane region" description="Helical" evidence="1">
    <location>
        <begin position="247"/>
        <end position="265"/>
    </location>
</feature>
<dbReference type="EMBL" id="JAVHNR010000011">
    <property type="protein sequence ID" value="KAK6330858.1"/>
    <property type="molecule type" value="Genomic_DNA"/>
</dbReference>
<dbReference type="AlphaFoldDB" id="A0AAN8R894"/>
<keyword evidence="3" id="KW-1185">Reference proteome</keyword>
<organism evidence="2 3">
    <name type="scientific">Orbilia javanica</name>
    <dbReference type="NCBI Taxonomy" id="47235"/>
    <lineage>
        <taxon>Eukaryota</taxon>
        <taxon>Fungi</taxon>
        <taxon>Dikarya</taxon>
        <taxon>Ascomycota</taxon>
        <taxon>Pezizomycotina</taxon>
        <taxon>Orbiliomycetes</taxon>
        <taxon>Orbiliales</taxon>
        <taxon>Orbiliaceae</taxon>
        <taxon>Orbilia</taxon>
    </lineage>
</organism>
<reference evidence="2 3" key="1">
    <citation type="submission" date="2019-10" db="EMBL/GenBank/DDBJ databases">
        <authorList>
            <person name="Palmer J.M."/>
        </authorList>
    </citation>
    <scope>NUCLEOTIDE SEQUENCE [LARGE SCALE GENOMIC DNA]</scope>
    <source>
        <strain evidence="2 3">TWF718</strain>
    </source>
</reference>
<accession>A0AAN8R894</accession>
<feature type="transmembrane region" description="Helical" evidence="1">
    <location>
        <begin position="142"/>
        <end position="163"/>
    </location>
</feature>
<dbReference type="Proteomes" id="UP001313282">
    <property type="component" value="Unassembled WGS sequence"/>
</dbReference>
<evidence type="ECO:0000313" key="3">
    <source>
        <dbReference type="Proteomes" id="UP001313282"/>
    </source>
</evidence>
<evidence type="ECO:0008006" key="4">
    <source>
        <dbReference type="Google" id="ProtNLM"/>
    </source>
</evidence>
<name>A0AAN8R894_9PEZI</name>
<evidence type="ECO:0000313" key="2">
    <source>
        <dbReference type="EMBL" id="KAK6330858.1"/>
    </source>
</evidence>
<keyword evidence="1" id="KW-0812">Transmembrane</keyword>
<comment type="caution">
    <text evidence="2">The sequence shown here is derived from an EMBL/GenBank/DDBJ whole genome shotgun (WGS) entry which is preliminary data.</text>
</comment>
<gene>
    <name evidence="2" type="ORF">TWF718_003058</name>
</gene>
<proteinExistence type="predicted"/>